<reference evidence="7" key="1">
    <citation type="journal article" date="2016" name="Genome Announc.">
        <title>Draft Genome Sequence of the Syntrophic Lactate-Degrading Bacterium Tepidanaerobacter syntrophicus JLT.</title>
        <authorList>
            <person name="Matsuura N."/>
            <person name="Ohashi A."/>
            <person name="Tourlousse D.M."/>
            <person name="Sekiguchi Y."/>
        </authorList>
    </citation>
    <scope>NUCLEOTIDE SEQUENCE [LARGE SCALE GENOMIC DNA]</scope>
    <source>
        <strain evidence="7">JL</strain>
    </source>
</reference>
<dbReference type="RefSeq" id="WP_059031445.1">
    <property type="nucleotide sequence ID" value="NZ_BSDW01000001.1"/>
</dbReference>
<dbReference type="GO" id="GO:1902208">
    <property type="term" value="P:regulation of bacterial-type flagellum assembly"/>
    <property type="evidence" value="ECO:0007669"/>
    <property type="project" value="UniProtKB-UniRule"/>
</dbReference>
<dbReference type="InterPro" id="IPR036107">
    <property type="entry name" value="CsrA_sf"/>
</dbReference>
<evidence type="ECO:0000256" key="6">
    <source>
        <dbReference type="HAMAP-Rule" id="MF_00167"/>
    </source>
</evidence>
<evidence type="ECO:0000313" key="7">
    <source>
        <dbReference type="EMBL" id="GAQ24370.1"/>
    </source>
</evidence>
<dbReference type="STRING" id="224999.GCA_001485475_00352"/>
<keyword evidence="4 6" id="KW-0810">Translation regulation</keyword>
<evidence type="ECO:0000256" key="4">
    <source>
        <dbReference type="ARBA" id="ARBA00022845"/>
    </source>
</evidence>
<dbReference type="AlphaFoldDB" id="A0A0U9HC59"/>
<dbReference type="HAMAP" id="MF_00167">
    <property type="entry name" value="CsrA"/>
    <property type="match status" value="1"/>
</dbReference>
<proteinExistence type="inferred from homology"/>
<dbReference type="FunFam" id="2.60.40.4380:FF:000002">
    <property type="entry name" value="Translational regulator CsrA"/>
    <property type="match status" value="1"/>
</dbReference>
<keyword evidence="1 6" id="KW-0963">Cytoplasm</keyword>
<protein>
    <recommendedName>
        <fullName evidence="6">Translational regulator CsrA</fullName>
    </recommendedName>
</protein>
<comment type="similarity">
    <text evidence="6">Belongs to the CsrA/RsmA family.</text>
</comment>
<evidence type="ECO:0000256" key="2">
    <source>
        <dbReference type="ARBA" id="ARBA00022491"/>
    </source>
</evidence>
<accession>A0A0U9HC59</accession>
<dbReference type="GO" id="GO:0006109">
    <property type="term" value="P:regulation of carbohydrate metabolic process"/>
    <property type="evidence" value="ECO:0007669"/>
    <property type="project" value="InterPro"/>
</dbReference>
<dbReference type="Proteomes" id="UP000062160">
    <property type="component" value="Unassembled WGS sequence"/>
</dbReference>
<evidence type="ECO:0000313" key="8">
    <source>
        <dbReference type="Proteomes" id="UP000062160"/>
    </source>
</evidence>
<dbReference type="NCBIfam" id="TIGR00202">
    <property type="entry name" value="csrA"/>
    <property type="match status" value="1"/>
</dbReference>
<dbReference type="NCBIfam" id="NF002469">
    <property type="entry name" value="PRK01712.1"/>
    <property type="match status" value="1"/>
</dbReference>
<sequence>MLILTRKSGEGILIGNDIVIKIFEIEGDRVKIGIDAPKSMKVLRQELYEDISRENKMAASAGKAAFDKLLKNLKEENSHNG</sequence>
<dbReference type="GO" id="GO:0048027">
    <property type="term" value="F:mRNA 5'-UTR binding"/>
    <property type="evidence" value="ECO:0007669"/>
    <property type="project" value="UniProtKB-UniRule"/>
</dbReference>
<dbReference type="Pfam" id="PF02599">
    <property type="entry name" value="CsrA"/>
    <property type="match status" value="1"/>
</dbReference>
<evidence type="ECO:0000256" key="3">
    <source>
        <dbReference type="ARBA" id="ARBA00022795"/>
    </source>
</evidence>
<dbReference type="SUPFAM" id="SSF117130">
    <property type="entry name" value="CsrA-like"/>
    <property type="match status" value="1"/>
</dbReference>
<dbReference type="PANTHER" id="PTHR34984">
    <property type="entry name" value="CARBON STORAGE REGULATOR"/>
    <property type="match status" value="1"/>
</dbReference>
<dbReference type="EMBL" id="DF976999">
    <property type="protein sequence ID" value="GAQ24370.1"/>
    <property type="molecule type" value="Genomic_DNA"/>
</dbReference>
<comment type="function">
    <text evidence="6">A translational regulator that binds mRNA to regulate translation initiation and/or mRNA stability. Usually binds in the 5'-UTR at or near the Shine-Dalgarno sequence preventing ribosome-binding, thus repressing translation. Its main target seems to be the major flagellin gene, while its function is anatagonized by FliW.</text>
</comment>
<dbReference type="PANTHER" id="PTHR34984:SF1">
    <property type="entry name" value="CARBON STORAGE REGULATOR"/>
    <property type="match status" value="1"/>
</dbReference>
<evidence type="ECO:0000256" key="5">
    <source>
        <dbReference type="ARBA" id="ARBA00022884"/>
    </source>
</evidence>
<dbReference type="OrthoDB" id="9809061at2"/>
<dbReference type="InterPro" id="IPR003751">
    <property type="entry name" value="CsrA"/>
</dbReference>
<name>A0A0U9HC59_9FIRM</name>
<keyword evidence="3 6" id="KW-1005">Bacterial flagellum biogenesis</keyword>
<keyword evidence="8" id="KW-1185">Reference proteome</keyword>
<gene>
    <name evidence="6" type="primary">csrA</name>
    <name evidence="7" type="ORF">TSYNT_5196</name>
</gene>
<dbReference type="Gene3D" id="2.60.40.4380">
    <property type="entry name" value="Translational regulator CsrA"/>
    <property type="match status" value="1"/>
</dbReference>
<dbReference type="GO" id="GO:0006402">
    <property type="term" value="P:mRNA catabolic process"/>
    <property type="evidence" value="ECO:0007669"/>
    <property type="project" value="InterPro"/>
</dbReference>
<dbReference type="GO" id="GO:0044781">
    <property type="term" value="P:bacterial-type flagellum organization"/>
    <property type="evidence" value="ECO:0007669"/>
    <property type="project" value="UniProtKB-KW"/>
</dbReference>
<dbReference type="GO" id="GO:0005829">
    <property type="term" value="C:cytosol"/>
    <property type="evidence" value="ECO:0007669"/>
    <property type="project" value="TreeGrafter"/>
</dbReference>
<organism evidence="7">
    <name type="scientific">Tepidanaerobacter syntrophicus</name>
    <dbReference type="NCBI Taxonomy" id="224999"/>
    <lineage>
        <taxon>Bacteria</taxon>
        <taxon>Bacillati</taxon>
        <taxon>Bacillota</taxon>
        <taxon>Clostridia</taxon>
        <taxon>Thermosediminibacterales</taxon>
        <taxon>Tepidanaerobacteraceae</taxon>
        <taxon>Tepidanaerobacter</taxon>
    </lineage>
</organism>
<keyword evidence="2 6" id="KW-0678">Repressor</keyword>
<evidence type="ECO:0000256" key="1">
    <source>
        <dbReference type="ARBA" id="ARBA00022490"/>
    </source>
</evidence>
<comment type="subunit">
    <text evidence="6">Homodimer; the beta-strands of each monomer intercalate to form a hydrophobic core, while the alpha-helices form wings that extend away from the core.</text>
</comment>
<comment type="subcellular location">
    <subcellularLocation>
        <location evidence="6">Cytoplasm</location>
    </subcellularLocation>
</comment>
<keyword evidence="5 6" id="KW-0694">RNA-binding</keyword>
<dbReference type="GO" id="GO:0045947">
    <property type="term" value="P:negative regulation of translational initiation"/>
    <property type="evidence" value="ECO:0007669"/>
    <property type="project" value="UniProtKB-UniRule"/>
</dbReference>